<dbReference type="SUPFAM" id="SSF51206">
    <property type="entry name" value="cAMP-binding domain-like"/>
    <property type="match status" value="1"/>
</dbReference>
<accession>A0ABD1S929</accession>
<protein>
    <submittedName>
        <fullName evidence="4">Cyclic nucleotide-gated ion channel 1</fullName>
    </submittedName>
</protein>
<dbReference type="InterPro" id="IPR000595">
    <property type="entry name" value="cNMP-bd_dom"/>
</dbReference>
<evidence type="ECO:0000256" key="2">
    <source>
        <dbReference type="ARBA" id="ARBA00023303"/>
    </source>
</evidence>
<gene>
    <name evidence="4" type="ORF">Adt_22819</name>
</gene>
<dbReference type="GO" id="GO:0034220">
    <property type="term" value="P:monoatomic ion transmembrane transport"/>
    <property type="evidence" value="ECO:0007669"/>
    <property type="project" value="UniProtKB-KW"/>
</dbReference>
<evidence type="ECO:0000256" key="1">
    <source>
        <dbReference type="ARBA" id="ARBA00023286"/>
    </source>
</evidence>
<organism evidence="4 5">
    <name type="scientific">Abeliophyllum distichum</name>
    <dbReference type="NCBI Taxonomy" id="126358"/>
    <lineage>
        <taxon>Eukaryota</taxon>
        <taxon>Viridiplantae</taxon>
        <taxon>Streptophyta</taxon>
        <taxon>Embryophyta</taxon>
        <taxon>Tracheophyta</taxon>
        <taxon>Spermatophyta</taxon>
        <taxon>Magnoliopsida</taxon>
        <taxon>eudicotyledons</taxon>
        <taxon>Gunneridae</taxon>
        <taxon>Pentapetalae</taxon>
        <taxon>asterids</taxon>
        <taxon>lamiids</taxon>
        <taxon>Lamiales</taxon>
        <taxon>Oleaceae</taxon>
        <taxon>Forsythieae</taxon>
        <taxon>Abeliophyllum</taxon>
    </lineage>
</organism>
<keyword evidence="2" id="KW-0407">Ion channel</keyword>
<dbReference type="AlphaFoldDB" id="A0ABD1S929"/>
<keyword evidence="5" id="KW-1185">Reference proteome</keyword>
<sequence length="343" mass="39756">MSLCIYDNWERLVEAVIRREKLWQMFHDRSPSVSSISSDFSLDSQVLDVCIDFPAVENSEKKEKTTKKGSSGLALEMRVKRQDAIQWMSHGLLPESLRERMRSYDKYLMIRNLPKDLNKDIMRHIFLAHLKSGRVAGWGGVAPDPPLLLGGAGRGAGSGRWVFLPSLVCDHLKFVVYAKDSFTVREDDLVDEMLFIMRGKLLSMTSNGGRTDSYLRDGDFCGEELFIWVLDPHSSSDLPISSRRSRRTRTVQALSEVQMFGLVADDLKFVASQFRRLHGKQMRYIFRFYSRQWRYWAARVIQVAWGHKYNYGKNKSLEVRMLERIWPIMLQKPAEPDFTAEDK</sequence>
<evidence type="ECO:0000313" key="4">
    <source>
        <dbReference type="EMBL" id="KAL2497269.1"/>
    </source>
</evidence>
<keyword evidence="1" id="KW-1071">Ligand-gated ion channel</keyword>
<dbReference type="CDD" id="cd00038">
    <property type="entry name" value="CAP_ED"/>
    <property type="match status" value="1"/>
</dbReference>
<comment type="caution">
    <text evidence="4">The sequence shown here is derived from an EMBL/GenBank/DDBJ whole genome shotgun (WGS) entry which is preliminary data.</text>
</comment>
<name>A0ABD1S929_9LAMI</name>
<dbReference type="PANTHER" id="PTHR45651:SF5">
    <property type="entry name" value="CYCLIC NUCLEOTIDE-GATED ION CHANNEL 1"/>
    <property type="match status" value="1"/>
</dbReference>
<dbReference type="InterPro" id="IPR014710">
    <property type="entry name" value="RmlC-like_jellyroll"/>
</dbReference>
<dbReference type="InterPro" id="IPR018490">
    <property type="entry name" value="cNMP-bd_dom_sf"/>
</dbReference>
<dbReference type="EMBL" id="JBFOLK010000007">
    <property type="protein sequence ID" value="KAL2497269.1"/>
    <property type="molecule type" value="Genomic_DNA"/>
</dbReference>
<evidence type="ECO:0000313" key="5">
    <source>
        <dbReference type="Proteomes" id="UP001604336"/>
    </source>
</evidence>
<keyword evidence="1" id="KW-0813">Transport</keyword>
<keyword evidence="1" id="KW-0406">Ion transport</keyword>
<dbReference type="Proteomes" id="UP001604336">
    <property type="component" value="Unassembled WGS sequence"/>
</dbReference>
<dbReference type="PANTHER" id="PTHR45651">
    <property type="entry name" value="CYCLIC NUCLEOTIDE-GATED ION CHANNEL 15-RELATED-RELATED"/>
    <property type="match status" value="1"/>
</dbReference>
<dbReference type="PROSITE" id="PS50042">
    <property type="entry name" value="CNMP_BINDING_3"/>
    <property type="match status" value="1"/>
</dbReference>
<dbReference type="Gene3D" id="2.60.120.10">
    <property type="entry name" value="Jelly Rolls"/>
    <property type="match status" value="1"/>
</dbReference>
<dbReference type="GO" id="GO:0016020">
    <property type="term" value="C:membrane"/>
    <property type="evidence" value="ECO:0007669"/>
    <property type="project" value="UniProtKB-SubCell"/>
</dbReference>
<evidence type="ECO:0000259" key="3">
    <source>
        <dbReference type="PROSITE" id="PS50042"/>
    </source>
</evidence>
<feature type="domain" description="Cyclic nucleotide-binding" evidence="3">
    <location>
        <begin position="168"/>
        <end position="262"/>
    </location>
</feature>
<reference evidence="5" key="1">
    <citation type="submission" date="2024-07" db="EMBL/GenBank/DDBJ databases">
        <title>Two chromosome-level genome assemblies of Korean endemic species Abeliophyllum distichum and Forsythia ovata (Oleaceae).</title>
        <authorList>
            <person name="Jang H."/>
        </authorList>
    </citation>
    <scope>NUCLEOTIDE SEQUENCE [LARGE SCALE GENOMIC DNA]</scope>
</reference>
<proteinExistence type="predicted"/>